<dbReference type="Pfam" id="PF10613">
    <property type="entry name" value="Lig_chan-Glu_bd"/>
    <property type="match status" value="1"/>
</dbReference>
<feature type="binding site" evidence="16">
    <location>
        <position position="628"/>
    </location>
    <ligand>
        <name>L-glutamate</name>
        <dbReference type="ChEBI" id="CHEBI:29985"/>
    </ligand>
</feature>
<keyword evidence="12" id="KW-0628">Postsynaptic cell membrane</keyword>
<dbReference type="HOGENOM" id="CLU_002039_3_0_1"/>
<name>B7PPK3_IXOSC</name>
<dbReference type="SMART" id="SM00918">
    <property type="entry name" value="Lig_chan-Glu_bd"/>
    <property type="match status" value="1"/>
</dbReference>
<feature type="transmembrane region" description="Helical" evidence="19">
    <location>
        <begin position="571"/>
        <end position="592"/>
    </location>
</feature>
<evidence type="ECO:0000256" key="15">
    <source>
        <dbReference type="ARBA" id="ARBA00034100"/>
    </source>
</evidence>
<feature type="non-terminal residue" evidence="23">
    <location>
        <position position="1"/>
    </location>
</feature>
<dbReference type="PRINTS" id="PR00177">
    <property type="entry name" value="NMDARECEPTOR"/>
</dbReference>
<evidence type="ECO:0000313" key="25">
    <source>
        <dbReference type="Proteomes" id="UP000001555"/>
    </source>
</evidence>
<feature type="domain" description="Solute-binding protein family 3/N-terminal" evidence="20">
    <location>
        <begin position="387"/>
        <end position="735"/>
    </location>
</feature>
<keyword evidence="25" id="KW-1185">Reference proteome</keyword>
<dbReference type="Gene3D" id="3.40.190.10">
    <property type="entry name" value="Periplasmic binding protein-like II"/>
    <property type="match status" value="2"/>
</dbReference>
<feature type="transmembrane region" description="Helical" evidence="19">
    <location>
        <begin position="493"/>
        <end position="511"/>
    </location>
</feature>
<evidence type="ECO:0000256" key="1">
    <source>
        <dbReference type="ARBA" id="ARBA00004651"/>
    </source>
</evidence>
<evidence type="ECO:0000256" key="9">
    <source>
        <dbReference type="ARBA" id="ARBA00023136"/>
    </source>
</evidence>
<evidence type="ECO:0000256" key="4">
    <source>
        <dbReference type="ARBA" id="ARBA00022475"/>
    </source>
</evidence>
<keyword evidence="5 19" id="KW-0812">Transmembrane</keyword>
<dbReference type="STRING" id="6945.B7PPK3"/>
<dbReference type="OrthoDB" id="5984008at2759"/>
<evidence type="ECO:0000256" key="8">
    <source>
        <dbReference type="ARBA" id="ARBA00023065"/>
    </source>
</evidence>
<evidence type="ECO:0000256" key="11">
    <source>
        <dbReference type="ARBA" id="ARBA00023180"/>
    </source>
</evidence>
<evidence type="ECO:0000256" key="7">
    <source>
        <dbReference type="ARBA" id="ARBA00023018"/>
    </source>
</evidence>
<dbReference type="InterPro" id="IPR001828">
    <property type="entry name" value="ANF_lig-bd_rcpt"/>
</dbReference>
<evidence type="ECO:0000313" key="23">
    <source>
        <dbReference type="EMBL" id="EEC08525.1"/>
    </source>
</evidence>
<feature type="domain" description="Ionotropic glutamate receptor L-glutamate and glycine-binding" evidence="22">
    <location>
        <begin position="381"/>
        <end position="437"/>
    </location>
</feature>
<organism>
    <name type="scientific">Ixodes scapularis</name>
    <name type="common">Black-legged tick</name>
    <name type="synonym">Deer tick</name>
    <dbReference type="NCBI Taxonomy" id="6945"/>
    <lineage>
        <taxon>Eukaryota</taxon>
        <taxon>Metazoa</taxon>
        <taxon>Ecdysozoa</taxon>
        <taxon>Arthropoda</taxon>
        <taxon>Chelicerata</taxon>
        <taxon>Arachnida</taxon>
        <taxon>Acari</taxon>
        <taxon>Parasitiformes</taxon>
        <taxon>Ixodida</taxon>
        <taxon>Ixodoidea</taxon>
        <taxon>Ixodidae</taxon>
        <taxon>Ixodinae</taxon>
        <taxon>Ixodes</taxon>
    </lineage>
</organism>
<keyword evidence="3" id="KW-0813">Transport</keyword>
<keyword evidence="10 23" id="KW-0675">Receptor</keyword>
<protein>
    <submittedName>
        <fullName evidence="23 24">Ionotropic glutamate receptor, putative</fullName>
    </submittedName>
</protein>
<feature type="binding site" evidence="16">
    <location>
        <position position="453"/>
    </location>
    <ligand>
        <name>L-glutamate</name>
        <dbReference type="ChEBI" id="CHEBI:29985"/>
    </ligand>
</feature>
<evidence type="ECO:0000313" key="24">
    <source>
        <dbReference type="EnsemblMetazoa" id="ISCW005598-PA"/>
    </source>
</evidence>
<comment type="subcellular location">
    <subcellularLocation>
        <location evidence="1">Cell membrane</location>
        <topology evidence="1">Multi-pass membrane protein</topology>
    </subcellularLocation>
    <subcellularLocation>
        <location evidence="15">Postsynaptic cell membrane</location>
    </subcellularLocation>
</comment>
<dbReference type="VEuPathDB" id="VectorBase:ISCP_011180"/>
<feature type="site" description="Interaction with the cone snail toxin Con-ikot-ikot" evidence="17">
    <location>
        <position position="633"/>
    </location>
</feature>
<dbReference type="SUPFAM" id="SSF53822">
    <property type="entry name" value="Periplasmic binding protein-like I"/>
    <property type="match status" value="1"/>
</dbReference>
<evidence type="ECO:0000256" key="16">
    <source>
        <dbReference type="PIRSR" id="PIRSR601508-1"/>
    </source>
</evidence>
<dbReference type="EMBL" id="ABJB010253677">
    <property type="status" value="NOT_ANNOTATED_CDS"/>
    <property type="molecule type" value="Genomic_DNA"/>
</dbReference>
<evidence type="ECO:0000259" key="22">
    <source>
        <dbReference type="SMART" id="SM00918"/>
    </source>
</evidence>
<dbReference type="Proteomes" id="UP000001555">
    <property type="component" value="Unassembled WGS sequence"/>
</dbReference>
<accession>B7PPK3</accession>
<evidence type="ECO:0000256" key="12">
    <source>
        <dbReference type="ARBA" id="ARBA00023257"/>
    </source>
</evidence>
<dbReference type="GO" id="GO:0004972">
    <property type="term" value="F:NMDA glutamate receptor activity"/>
    <property type="evidence" value="ECO:0000318"/>
    <property type="project" value="GO_Central"/>
</dbReference>
<comment type="similarity">
    <text evidence="2">Belongs to the glutamate-gated ion channel (TC 1.A.10.1) family.</text>
</comment>
<evidence type="ECO:0000256" key="18">
    <source>
        <dbReference type="PIRSR" id="PIRSR601508-3"/>
    </source>
</evidence>
<dbReference type="InterPro" id="IPR028082">
    <property type="entry name" value="Peripla_BP_I"/>
</dbReference>
<dbReference type="Pfam" id="PF00060">
    <property type="entry name" value="Lig_chan"/>
    <property type="match status" value="1"/>
</dbReference>
<evidence type="ECO:0000259" key="21">
    <source>
        <dbReference type="SMART" id="SM00079"/>
    </source>
</evidence>
<feature type="site" description="Crucial to convey clamshell closure to channel opening" evidence="17">
    <location>
        <position position="600"/>
    </location>
</feature>
<keyword evidence="11" id="KW-0325">Glycoprotein</keyword>
<dbReference type="InterPro" id="IPR015683">
    <property type="entry name" value="Ionotropic_Glu_rcpt"/>
</dbReference>
<dbReference type="Gene3D" id="3.40.50.2300">
    <property type="match status" value="2"/>
</dbReference>
<dbReference type="EMBL" id="DS758678">
    <property type="protein sequence ID" value="EEC08525.1"/>
    <property type="molecule type" value="Genomic_DNA"/>
</dbReference>
<feature type="transmembrane region" description="Helical" evidence="19">
    <location>
        <begin position="542"/>
        <end position="559"/>
    </location>
</feature>
<dbReference type="EMBL" id="ABJB010967950">
    <property type="status" value="NOT_ANNOTATED_CDS"/>
    <property type="molecule type" value="Genomic_DNA"/>
</dbReference>
<keyword evidence="9 19" id="KW-0472">Membrane</keyword>
<dbReference type="AlphaFoldDB" id="B7PPK3"/>
<dbReference type="EMBL" id="ABJB010223730">
    <property type="status" value="NOT_ANNOTATED_CDS"/>
    <property type="molecule type" value="Genomic_DNA"/>
</dbReference>
<dbReference type="PANTHER" id="PTHR18966">
    <property type="entry name" value="IONOTROPIC GLUTAMATE RECEPTOR"/>
    <property type="match status" value="1"/>
</dbReference>
<dbReference type="SMART" id="SM00079">
    <property type="entry name" value="PBPe"/>
    <property type="match status" value="1"/>
</dbReference>
<reference evidence="23 25" key="1">
    <citation type="submission" date="2008-03" db="EMBL/GenBank/DDBJ databases">
        <title>Annotation of Ixodes scapularis.</title>
        <authorList>
            <consortium name="Ixodes scapularis Genome Project Consortium"/>
            <person name="Caler E."/>
            <person name="Hannick L.I."/>
            <person name="Bidwell S."/>
            <person name="Joardar V."/>
            <person name="Thiagarajan M."/>
            <person name="Amedeo P."/>
            <person name="Galinsky K.J."/>
            <person name="Schobel S."/>
            <person name="Inman J."/>
            <person name="Hostetler J."/>
            <person name="Miller J."/>
            <person name="Hammond M."/>
            <person name="Megy K."/>
            <person name="Lawson D."/>
            <person name="Kodira C."/>
            <person name="Sutton G."/>
            <person name="Meyer J."/>
            <person name="Hill C.A."/>
            <person name="Birren B."/>
            <person name="Nene V."/>
            <person name="Collins F."/>
            <person name="Alarcon-Chaidez F."/>
            <person name="Wikel S."/>
            <person name="Strausberg R."/>
        </authorList>
    </citation>
    <scope>NUCLEOTIDE SEQUENCE [LARGE SCALE GENOMIC DNA]</scope>
    <source>
        <strain evidence="25">Wikel</strain>
        <strain evidence="23">Wikel colony</strain>
    </source>
</reference>
<dbReference type="EMBL" id="ABJB010075785">
    <property type="status" value="NOT_ANNOTATED_CDS"/>
    <property type="molecule type" value="Genomic_DNA"/>
</dbReference>
<dbReference type="VEuPathDB" id="VectorBase:ISCW005598"/>
<dbReference type="EMBL" id="ABJB010587749">
    <property type="status" value="NOT_ANNOTATED_CDS"/>
    <property type="molecule type" value="Genomic_DNA"/>
</dbReference>
<reference evidence="24" key="2">
    <citation type="submission" date="2020-05" db="UniProtKB">
        <authorList>
            <consortium name="EnsemblMetazoa"/>
        </authorList>
    </citation>
    <scope>IDENTIFICATION</scope>
    <source>
        <strain evidence="24">wikel</strain>
    </source>
</reference>
<dbReference type="PaxDb" id="6945-B7PPK3"/>
<dbReference type="EMBL" id="ABJB010835370">
    <property type="status" value="NOT_ANNOTATED_CDS"/>
    <property type="molecule type" value="Genomic_DNA"/>
</dbReference>
<dbReference type="VEuPathDB" id="VectorBase:ISCI005598"/>
<dbReference type="EMBL" id="ABJB010434934">
    <property type="status" value="NOT_ANNOTATED_CDS"/>
    <property type="molecule type" value="Genomic_DNA"/>
</dbReference>
<dbReference type="FunFam" id="3.40.190.10:FF:000157">
    <property type="entry name" value="Glutamate receptor ionotropic, NMDA 2B"/>
    <property type="match status" value="1"/>
</dbReference>
<dbReference type="FunCoup" id="B7PPK3">
    <property type="interactions" value="85"/>
</dbReference>
<dbReference type="EMBL" id="ABJB010974390">
    <property type="status" value="NOT_ANNOTATED_CDS"/>
    <property type="molecule type" value="Genomic_DNA"/>
</dbReference>
<dbReference type="GO" id="GO:0050804">
    <property type="term" value="P:modulation of chemical synaptic transmission"/>
    <property type="evidence" value="ECO:0000318"/>
    <property type="project" value="GO_Central"/>
</dbReference>
<evidence type="ECO:0000256" key="17">
    <source>
        <dbReference type="PIRSR" id="PIRSR601508-2"/>
    </source>
</evidence>
<keyword evidence="4" id="KW-1003">Cell membrane</keyword>
<feature type="disulfide bond" evidence="18">
    <location>
        <begin position="6"/>
        <end position="244"/>
    </location>
</feature>
<evidence type="ECO:0000256" key="19">
    <source>
        <dbReference type="SAM" id="Phobius"/>
    </source>
</evidence>
<dbReference type="SMR" id="B7PPK3"/>
<evidence type="ECO:0000256" key="3">
    <source>
        <dbReference type="ARBA" id="ARBA00022448"/>
    </source>
</evidence>
<dbReference type="GO" id="GO:0035249">
    <property type="term" value="P:synaptic transmission, glutamatergic"/>
    <property type="evidence" value="ECO:0000318"/>
    <property type="project" value="GO_Central"/>
</dbReference>
<proteinExistence type="inferred from homology"/>
<dbReference type="GO" id="GO:0098839">
    <property type="term" value="C:postsynaptic density membrane"/>
    <property type="evidence" value="ECO:0000318"/>
    <property type="project" value="GO_Central"/>
</dbReference>
<evidence type="ECO:0000256" key="6">
    <source>
        <dbReference type="ARBA" id="ARBA00022989"/>
    </source>
</evidence>
<dbReference type="EMBL" id="ABJB010607772">
    <property type="status" value="NOT_ANNOTATED_CDS"/>
    <property type="molecule type" value="Genomic_DNA"/>
</dbReference>
<dbReference type="InterPro" id="IPR001638">
    <property type="entry name" value="Solute-binding_3/MltF_N"/>
</dbReference>
<dbReference type="SMART" id="SM00062">
    <property type="entry name" value="PBPb"/>
    <property type="match status" value="1"/>
</dbReference>
<feature type="non-terminal residue" evidence="23">
    <location>
        <position position="852"/>
    </location>
</feature>
<dbReference type="SUPFAM" id="SSF53850">
    <property type="entry name" value="Periplasmic binding protein-like II"/>
    <property type="match status" value="1"/>
</dbReference>
<feature type="domain" description="Ionotropic glutamate receptor C-terminal" evidence="21">
    <location>
        <begin position="362"/>
        <end position="734"/>
    </location>
</feature>
<dbReference type="Pfam" id="PF01094">
    <property type="entry name" value="ANF_receptor"/>
    <property type="match status" value="1"/>
</dbReference>
<feature type="transmembrane region" description="Helical" evidence="19">
    <location>
        <begin position="754"/>
        <end position="779"/>
    </location>
</feature>
<dbReference type="CDD" id="cd13718">
    <property type="entry name" value="PBP2_iGluR_NMDA_Nr2"/>
    <property type="match status" value="1"/>
</dbReference>
<dbReference type="EnsemblMetazoa" id="ISCW005598-RA">
    <property type="protein sequence ID" value="ISCW005598-PA"/>
    <property type="gene ID" value="ISCW005598"/>
</dbReference>
<keyword evidence="8" id="KW-0406">Ion transport</keyword>
<sequence length="852" mass="96884">ILRRLCEDLLPDDVVAVLYLTNSAVFGSNAASVQYVLQLLGYLGVPVIAWNADNIGLDQRVSQARVLQLAPSVVHQVAAIFAILERYAWYQFAVVTTQLGGHEDFVRAKNEHIYSFSVLDVYTLRGHTRQEFRSQLEPVATGEARVLLLFASKEDSREVFAAVGQLGMTSKNYVWIVTQSVIGAHPGLAPQEYPAGLLGIHYNTSLAKLHDEIERAVLVLGHGLELFVNEPANANLSLNPGLRCYEVGRAHWSQGDHFFRYLRNVSIEAKGSPNIEFLPDGTLKYVELDIVNLNKDGYWDRIGGWTQKGIDIKDIVWPGNELVPPRGVPEKFNLKVTFMEERPFLNIGQPDNETGECESGRAVKCRVVPEAMLQGINDTAARKNSTYYKCCLGFCIDLLQKFAQDLGFTYDIHRVEDGTWGVKDNGTWNGLIAELLDKKADIVVTSIKINSDRQMAVDFTVPFLETGIAIVVAKRTGIISPKAFLEPFDTVSWLLILLVSIQVAAFSIFVFEWMSPSGYDMRITPPREISLFAEHRFSLFRTYWLVWAILFGAAVNVDCPRGYTARFMSNVWAMFAVVFLAIYTANLAAFMITREEYYNLAGIEDNRLQNPQQTDPPFRFGTIPRGNTEAVLKQNKPQLYAYMRPFNRSTVTEGIRDVKRGELDAFVYDATVLDYLVGQDDECRLLTVGSWYAMTGYGFALPKKSKYLAMFNRQMVEYRERGDLERLQRFWLQGACKPDKPKRNASNPLDVNQFMSAFLLLGCGVLLTLLLLFLEHIYFRYLRARPWLRPKITLVTHPRHHHAQSMGKSLSFREAVYEARMRRRCRDPACDNQLWKVRHQLDIARLRVSQLE</sequence>
<evidence type="ECO:0000256" key="13">
    <source>
        <dbReference type="ARBA" id="ARBA00023286"/>
    </source>
</evidence>
<dbReference type="InterPro" id="IPR001508">
    <property type="entry name" value="Iono_Glu_rcpt_met"/>
</dbReference>
<feature type="disulfide bond" evidence="18">
    <location>
        <begin position="683"/>
        <end position="736"/>
    </location>
</feature>
<dbReference type="InterPro" id="IPR001320">
    <property type="entry name" value="Iontro_rcpt_C"/>
</dbReference>
<evidence type="ECO:0000256" key="2">
    <source>
        <dbReference type="ARBA" id="ARBA00008685"/>
    </source>
</evidence>
<dbReference type="GO" id="GO:1904315">
    <property type="term" value="F:transmitter-gated monoatomic ion channel activity involved in regulation of postsynaptic membrane potential"/>
    <property type="evidence" value="ECO:0000318"/>
    <property type="project" value="GO_Central"/>
</dbReference>
<gene>
    <name evidence="23" type="ORF">IscW_ISCW005598</name>
</gene>
<evidence type="ECO:0000256" key="5">
    <source>
        <dbReference type="ARBA" id="ARBA00022692"/>
    </source>
</evidence>
<feature type="binding site" evidence="16">
    <location>
        <position position="669"/>
    </location>
    <ligand>
        <name>L-glutamate</name>
        <dbReference type="ChEBI" id="CHEBI:29985"/>
    </ligand>
</feature>
<keyword evidence="7" id="KW-0770">Synapse</keyword>
<dbReference type="GO" id="GO:0005886">
    <property type="term" value="C:plasma membrane"/>
    <property type="evidence" value="ECO:0000318"/>
    <property type="project" value="GO_Central"/>
</dbReference>
<dbReference type="FunFam" id="1.10.287.70:FF:000199">
    <property type="entry name" value="Glutamate receptor ionotropic, NMDA 2B"/>
    <property type="match status" value="1"/>
</dbReference>
<keyword evidence="6 19" id="KW-1133">Transmembrane helix</keyword>
<dbReference type="EMBL" id="ABJB010091627">
    <property type="status" value="NOT_ANNOTATED_CDS"/>
    <property type="molecule type" value="Genomic_DNA"/>
</dbReference>
<evidence type="ECO:0000259" key="20">
    <source>
        <dbReference type="SMART" id="SM00062"/>
    </source>
</evidence>
<evidence type="ECO:0000256" key="10">
    <source>
        <dbReference type="ARBA" id="ARBA00023170"/>
    </source>
</evidence>
<dbReference type="InterPro" id="IPR019594">
    <property type="entry name" value="Glu/Gly-bd"/>
</dbReference>
<dbReference type="FunFam" id="3.40.190.10:FF:000155">
    <property type="entry name" value="Glutamate receptor ionotropic, NMDA 2B"/>
    <property type="match status" value="1"/>
</dbReference>
<dbReference type="VEuPathDB" id="VectorBase:ISCP_024423"/>
<keyword evidence="14" id="KW-0407">Ion channel</keyword>
<keyword evidence="18" id="KW-1015">Disulfide bond</keyword>
<evidence type="ECO:0000256" key="14">
    <source>
        <dbReference type="ARBA" id="ARBA00023303"/>
    </source>
</evidence>
<keyword evidence="13" id="KW-1071">Ligand-gated ion channel</keyword>